<evidence type="ECO:0000313" key="3">
    <source>
        <dbReference type="EMBL" id="MBL0422705.1"/>
    </source>
</evidence>
<dbReference type="EMBL" id="JAEQNA010000009">
    <property type="protein sequence ID" value="MBL0422705.1"/>
    <property type="molecule type" value="Genomic_DNA"/>
</dbReference>
<reference evidence="3" key="1">
    <citation type="submission" date="2021-01" db="EMBL/GenBank/DDBJ databases">
        <title>Ramlibacter sp. strain AW1 16S ribosomal RNA gene Genome sequencing and assembly.</title>
        <authorList>
            <person name="Kang M."/>
        </authorList>
    </citation>
    <scope>NUCLEOTIDE SEQUENCE</scope>
    <source>
        <strain evidence="3">AW1</strain>
    </source>
</reference>
<protein>
    <submittedName>
        <fullName evidence="3">Class II aldolase/adducin family protein</fullName>
    </submittedName>
</protein>
<dbReference type="InterPro" id="IPR051017">
    <property type="entry name" value="Aldolase-II_Adducin_sf"/>
</dbReference>
<organism evidence="3 4">
    <name type="scientific">Ramlibacter aurantiacus</name>
    <dbReference type="NCBI Taxonomy" id="2801330"/>
    <lineage>
        <taxon>Bacteria</taxon>
        <taxon>Pseudomonadati</taxon>
        <taxon>Pseudomonadota</taxon>
        <taxon>Betaproteobacteria</taxon>
        <taxon>Burkholderiales</taxon>
        <taxon>Comamonadaceae</taxon>
        <taxon>Ramlibacter</taxon>
    </lineage>
</organism>
<proteinExistence type="inferred from homology"/>
<name>A0A937D5H2_9BURK</name>
<sequence>MGDGPARVRRSDVGEAEWQARVDLAAAHRLVDHYGWSNLIYNHVVLRVPGQPSCFLVKPHNLAFDEVCASNLLKLPLHGEQSTEDQNVNTAGFTIHTAILAARPELNCTMHVHTEEGMALSAHGGGLLPINQGAMRFYDRIAYHDYEGLSKGLDERERIARDLGSHRAMIMRNHGLLTAGGTVVEALTAMRYLVMSCRTQLLLEATGAPIRIPPPEVCERAARQWEAIAHFGPRDEWPAYLRRIDRIDTSYRD</sequence>
<dbReference type="SMART" id="SM01007">
    <property type="entry name" value="Aldolase_II"/>
    <property type="match status" value="1"/>
</dbReference>
<evidence type="ECO:0000313" key="4">
    <source>
        <dbReference type="Proteomes" id="UP000613011"/>
    </source>
</evidence>
<dbReference type="InterPro" id="IPR001303">
    <property type="entry name" value="Aldolase_II/adducin_N"/>
</dbReference>
<comment type="caution">
    <text evidence="3">The sequence shown here is derived from an EMBL/GenBank/DDBJ whole genome shotgun (WGS) entry which is preliminary data.</text>
</comment>
<dbReference type="Pfam" id="PF00596">
    <property type="entry name" value="Aldolase_II"/>
    <property type="match status" value="1"/>
</dbReference>
<dbReference type="Gene3D" id="3.40.225.10">
    <property type="entry name" value="Class II aldolase/adducin N-terminal domain"/>
    <property type="match status" value="1"/>
</dbReference>
<dbReference type="PANTHER" id="PTHR10672">
    <property type="entry name" value="ADDUCIN"/>
    <property type="match status" value="1"/>
</dbReference>
<dbReference type="GO" id="GO:0005856">
    <property type="term" value="C:cytoskeleton"/>
    <property type="evidence" value="ECO:0007669"/>
    <property type="project" value="TreeGrafter"/>
</dbReference>
<dbReference type="InterPro" id="IPR036409">
    <property type="entry name" value="Aldolase_II/adducin_N_sf"/>
</dbReference>
<dbReference type="AlphaFoldDB" id="A0A937D5H2"/>
<dbReference type="NCBIfam" id="NF005451">
    <property type="entry name" value="PRK07044.1"/>
    <property type="match status" value="1"/>
</dbReference>
<gene>
    <name evidence="3" type="ORF">JI739_20390</name>
</gene>
<dbReference type="PANTHER" id="PTHR10672:SF3">
    <property type="entry name" value="PROTEIN HU-LI TAI SHAO"/>
    <property type="match status" value="1"/>
</dbReference>
<feature type="domain" description="Class II aldolase/adducin N-terminal" evidence="2">
    <location>
        <begin position="22"/>
        <end position="201"/>
    </location>
</feature>
<dbReference type="Proteomes" id="UP000613011">
    <property type="component" value="Unassembled WGS sequence"/>
</dbReference>
<comment type="similarity">
    <text evidence="1">Belongs to the aldolase class II family.</text>
</comment>
<dbReference type="GO" id="GO:0051015">
    <property type="term" value="F:actin filament binding"/>
    <property type="evidence" value="ECO:0007669"/>
    <property type="project" value="TreeGrafter"/>
</dbReference>
<evidence type="ECO:0000259" key="2">
    <source>
        <dbReference type="SMART" id="SM01007"/>
    </source>
</evidence>
<evidence type="ECO:0000256" key="1">
    <source>
        <dbReference type="ARBA" id="ARBA00037961"/>
    </source>
</evidence>
<accession>A0A937D5H2</accession>
<dbReference type="SUPFAM" id="SSF53639">
    <property type="entry name" value="AraD/HMP-PK domain-like"/>
    <property type="match status" value="1"/>
</dbReference>
<keyword evidence="4" id="KW-1185">Reference proteome</keyword>